<dbReference type="OrthoDB" id="1612078at2759"/>
<organism evidence="2 3">
    <name type="scientific">Lipomyces starkeyi NRRL Y-11557</name>
    <dbReference type="NCBI Taxonomy" id="675824"/>
    <lineage>
        <taxon>Eukaryota</taxon>
        <taxon>Fungi</taxon>
        <taxon>Dikarya</taxon>
        <taxon>Ascomycota</taxon>
        <taxon>Saccharomycotina</taxon>
        <taxon>Lipomycetes</taxon>
        <taxon>Lipomycetales</taxon>
        <taxon>Lipomycetaceae</taxon>
        <taxon>Lipomyces</taxon>
    </lineage>
</organism>
<dbReference type="PANTHER" id="PTHR31104">
    <property type="entry name" value="PEPTIDE-N4-(N-ACETYL-BETA-GLUCOSAMINYL)ASPARAGINE AMIDASE A PROTEIN"/>
    <property type="match status" value="1"/>
</dbReference>
<evidence type="ECO:0000313" key="2">
    <source>
        <dbReference type="EMBL" id="ODQ74629.1"/>
    </source>
</evidence>
<accession>A0A1E3QAA8</accession>
<dbReference type="Pfam" id="PF12222">
    <property type="entry name" value="PNGaseA"/>
    <property type="match status" value="1"/>
</dbReference>
<dbReference type="STRING" id="675824.A0A1E3QAA8"/>
<sequence length="617" mass="69086">MWLQVPTRNHDDEPKKIIGDGIIEDNTRLEVFQVYKSPNTYGAPVFVSTIMEHTFAFSYGRPFVGTYKPAPVNFTHVQFTLSTTSEGRQFDRLALVFIGDHEVWRTSTAEPTLGGIHFQYTKDMTQFVALLQSEQQFIFEMGNLVDETYTGKFAMTLTAQFYFAPEHVENGSFADTIIPVSARRSSQLKSSHFSLPQDRAAVTLTLPRKVHRVTMLISASGNAAEEFWYTNVASEFKNAFPDVSLDGYGPHRELQVYVNGKLVAATFPFPIIFTGGIAPGLWRPIVGIAAYDLPVYEIDLTAALPLFWEGAEVEVKVESGDVIHNAIGHDWIVSGNIFAWTGDAEGQGEIVEYAVEPLDITTTGTLSSDGTQLNVSSVATRKGLVRSVLRFGDNKQQGESTQEYFSQFHIKSRNAQTYTKSGRRQRVLAEISGMERSTLLGDHEFSYPLDVDSFYEFSPVFKISAEVSHGMIVDRKKSELNLWTHQSGHSYYIGPDEHGNGPYGGGATEQGYIESTGVAQYWRTVRAVNGRVVRDLEVYDGLLQDVIDQQVNETEAEEIDVLMQGNKVEAARENLMFFDCLQDYNERVFASTEHIKPQDDVEVKKCIKRMLGRGPAL</sequence>
<proteinExistence type="predicted"/>
<keyword evidence="3" id="KW-1185">Reference proteome</keyword>
<reference evidence="2 3" key="1">
    <citation type="journal article" date="2016" name="Proc. Natl. Acad. Sci. U.S.A.">
        <title>Comparative genomics of biotechnologically important yeasts.</title>
        <authorList>
            <person name="Riley R."/>
            <person name="Haridas S."/>
            <person name="Wolfe K.H."/>
            <person name="Lopes M.R."/>
            <person name="Hittinger C.T."/>
            <person name="Goeker M."/>
            <person name="Salamov A.A."/>
            <person name="Wisecaver J.H."/>
            <person name="Long T.M."/>
            <person name="Calvey C.H."/>
            <person name="Aerts A.L."/>
            <person name="Barry K.W."/>
            <person name="Choi C."/>
            <person name="Clum A."/>
            <person name="Coughlan A.Y."/>
            <person name="Deshpande S."/>
            <person name="Douglass A.P."/>
            <person name="Hanson S.J."/>
            <person name="Klenk H.-P."/>
            <person name="LaButti K.M."/>
            <person name="Lapidus A."/>
            <person name="Lindquist E.A."/>
            <person name="Lipzen A.M."/>
            <person name="Meier-Kolthoff J.P."/>
            <person name="Ohm R.A."/>
            <person name="Otillar R.P."/>
            <person name="Pangilinan J.L."/>
            <person name="Peng Y."/>
            <person name="Rokas A."/>
            <person name="Rosa C.A."/>
            <person name="Scheuner C."/>
            <person name="Sibirny A.A."/>
            <person name="Slot J.C."/>
            <person name="Stielow J.B."/>
            <person name="Sun H."/>
            <person name="Kurtzman C.P."/>
            <person name="Blackwell M."/>
            <person name="Grigoriev I.V."/>
            <person name="Jeffries T.W."/>
        </authorList>
    </citation>
    <scope>NUCLEOTIDE SEQUENCE [LARGE SCALE GENOMIC DNA]</scope>
    <source>
        <strain evidence="2 3">NRRL Y-11557</strain>
    </source>
</reference>
<evidence type="ECO:0000259" key="1">
    <source>
        <dbReference type="Pfam" id="PF12222"/>
    </source>
</evidence>
<feature type="domain" description="Peptide N-acetyl-beta-D-glucosaminyl asparaginase amidase A N-terminal" evidence="1">
    <location>
        <begin position="46"/>
        <end position="353"/>
    </location>
</feature>
<dbReference type="InterPro" id="IPR056948">
    <property type="entry name" value="PNGaseA_N"/>
</dbReference>
<name>A0A1E3QAA8_LIPST</name>
<protein>
    <recommendedName>
        <fullName evidence="1">Peptide N-acetyl-beta-D-glucosaminyl asparaginase amidase A N-terminal domain-containing protein</fullName>
    </recommendedName>
</protein>
<dbReference type="InterPro" id="IPR021102">
    <property type="entry name" value="PNGase_A"/>
</dbReference>
<gene>
    <name evidence="2" type="ORF">LIPSTDRAFT_50435</name>
</gene>
<evidence type="ECO:0000313" key="3">
    <source>
        <dbReference type="Proteomes" id="UP000094385"/>
    </source>
</evidence>
<dbReference type="AlphaFoldDB" id="A0A1E3QAA8"/>
<dbReference type="EMBL" id="KV454292">
    <property type="protein sequence ID" value="ODQ74629.1"/>
    <property type="molecule type" value="Genomic_DNA"/>
</dbReference>
<dbReference type="Proteomes" id="UP000094385">
    <property type="component" value="Unassembled WGS sequence"/>
</dbReference>